<comment type="catalytic activity">
    <reaction evidence="15">
        <text>(2R)-2,3-bisphosphoglycerate + H2O = (2R)-2-phosphoglycerate + phosphate</text>
        <dbReference type="Rhea" id="RHEA:27381"/>
        <dbReference type="ChEBI" id="CHEBI:15377"/>
        <dbReference type="ChEBI" id="CHEBI:43474"/>
        <dbReference type="ChEBI" id="CHEBI:58248"/>
        <dbReference type="ChEBI" id="CHEBI:58289"/>
        <dbReference type="EC" id="3.1.3.80"/>
    </reaction>
    <physiologicalReaction direction="left-to-right" evidence="15">
        <dbReference type="Rhea" id="RHEA:27382"/>
    </physiologicalReaction>
</comment>
<dbReference type="Pfam" id="PF00328">
    <property type="entry name" value="His_Phos_2"/>
    <property type="match status" value="1"/>
</dbReference>
<name>A0A7R8UL35_HERIL</name>
<keyword evidence="9" id="KW-0472">Membrane</keyword>
<evidence type="ECO:0000313" key="18">
    <source>
        <dbReference type="EMBL" id="CAD7082624.1"/>
    </source>
</evidence>
<dbReference type="GO" id="GO:0052745">
    <property type="term" value="F:inositol phosphate phosphatase activity"/>
    <property type="evidence" value="ECO:0007669"/>
    <property type="project" value="TreeGrafter"/>
</dbReference>
<protein>
    <recommendedName>
        <fullName evidence="5">Multiple inositol polyphosphate phosphatase 1</fullName>
        <ecNumber evidence="4">3.1.3.62</ecNumber>
        <ecNumber evidence="3">3.1.3.80</ecNumber>
    </recommendedName>
    <alternativeName>
        <fullName evidence="11">2,3-bisphosphoglycerate 3-phosphatase</fullName>
    </alternativeName>
</protein>
<evidence type="ECO:0000256" key="12">
    <source>
        <dbReference type="ARBA" id="ARBA00043668"/>
    </source>
</evidence>
<keyword evidence="19" id="KW-1185">Reference proteome</keyword>
<dbReference type="InterPro" id="IPR029033">
    <property type="entry name" value="His_PPase_superfam"/>
</dbReference>
<dbReference type="EC" id="3.1.3.80" evidence="3"/>
<dbReference type="AlphaFoldDB" id="A0A7R8UL35"/>
<dbReference type="OrthoDB" id="6509975at2759"/>
<evidence type="ECO:0000256" key="6">
    <source>
        <dbReference type="ARBA" id="ARBA00022475"/>
    </source>
</evidence>
<reference evidence="18 19" key="1">
    <citation type="submission" date="2020-11" db="EMBL/GenBank/DDBJ databases">
        <authorList>
            <person name="Wallbank WR R."/>
            <person name="Pardo Diaz C."/>
            <person name="Kozak K."/>
            <person name="Martin S."/>
            <person name="Jiggins C."/>
            <person name="Moest M."/>
            <person name="Warren A I."/>
            <person name="Generalovic N T."/>
            <person name="Byers J.R.P. K."/>
            <person name="Montejo-Kovacevich G."/>
            <person name="Yen C E."/>
        </authorList>
    </citation>
    <scope>NUCLEOTIDE SEQUENCE [LARGE SCALE GENOMIC DNA]</scope>
</reference>
<evidence type="ECO:0000256" key="1">
    <source>
        <dbReference type="ARBA" id="ARBA00004236"/>
    </source>
</evidence>
<accession>A0A7R8UL35</accession>
<comment type="subcellular location">
    <subcellularLocation>
        <location evidence="1">Cell membrane</location>
    </subcellularLocation>
</comment>
<organism evidence="18 19">
    <name type="scientific">Hermetia illucens</name>
    <name type="common">Black soldier fly</name>
    <dbReference type="NCBI Taxonomy" id="343691"/>
    <lineage>
        <taxon>Eukaryota</taxon>
        <taxon>Metazoa</taxon>
        <taxon>Ecdysozoa</taxon>
        <taxon>Arthropoda</taxon>
        <taxon>Hexapoda</taxon>
        <taxon>Insecta</taxon>
        <taxon>Pterygota</taxon>
        <taxon>Neoptera</taxon>
        <taxon>Endopterygota</taxon>
        <taxon>Diptera</taxon>
        <taxon>Brachycera</taxon>
        <taxon>Stratiomyomorpha</taxon>
        <taxon>Stratiomyidae</taxon>
        <taxon>Hermetiinae</taxon>
        <taxon>Hermetia</taxon>
    </lineage>
</organism>
<comment type="catalytic activity">
    <reaction evidence="13">
        <text>1D-myo-inositol 1,2,4,5,6-pentakisphosphate + H2O = 1D-myo-inositol 1,2,5,6-tetrakisphosphate + phosphate</text>
        <dbReference type="Rhea" id="RHEA:77115"/>
        <dbReference type="ChEBI" id="CHEBI:15377"/>
        <dbReference type="ChEBI" id="CHEBI:43474"/>
        <dbReference type="ChEBI" id="CHEBI:57798"/>
        <dbReference type="ChEBI" id="CHEBI:195535"/>
        <dbReference type="EC" id="3.1.3.62"/>
    </reaction>
    <physiologicalReaction direction="left-to-right" evidence="13">
        <dbReference type="Rhea" id="RHEA:77116"/>
    </physiologicalReaction>
</comment>
<evidence type="ECO:0000256" key="9">
    <source>
        <dbReference type="ARBA" id="ARBA00023136"/>
    </source>
</evidence>
<evidence type="ECO:0000256" key="11">
    <source>
        <dbReference type="ARBA" id="ARBA00031642"/>
    </source>
</evidence>
<comment type="similarity">
    <text evidence="2">Belongs to the histidine acid phosphatase family. MINPP1 subfamily.</text>
</comment>
<feature type="chain" id="PRO_5030654830" description="Multiple inositol polyphosphate phosphatase 1" evidence="17">
    <location>
        <begin position="22"/>
        <end position="466"/>
    </location>
</feature>
<dbReference type="CDD" id="cd07061">
    <property type="entry name" value="HP_HAP_like"/>
    <property type="match status" value="1"/>
</dbReference>
<comment type="catalytic activity">
    <reaction evidence="12">
        <text>1D-myo-inositol 1,2,5,6-tetrakisphosphate + H2O = 1D-myo-inositol 1,2,6-trisphosphate + phosphate</text>
        <dbReference type="Rhea" id="RHEA:77119"/>
        <dbReference type="ChEBI" id="CHEBI:15377"/>
        <dbReference type="ChEBI" id="CHEBI:43474"/>
        <dbReference type="ChEBI" id="CHEBI:195535"/>
        <dbReference type="ChEBI" id="CHEBI:195537"/>
        <dbReference type="EC" id="3.1.3.62"/>
    </reaction>
    <physiologicalReaction direction="left-to-right" evidence="12">
        <dbReference type="Rhea" id="RHEA:77120"/>
    </physiologicalReaction>
</comment>
<evidence type="ECO:0000256" key="14">
    <source>
        <dbReference type="ARBA" id="ARBA00043691"/>
    </source>
</evidence>
<proteinExistence type="inferred from homology"/>
<dbReference type="GO" id="GO:0034417">
    <property type="term" value="F:bisphosphoglycerate 3-phosphatase activity"/>
    <property type="evidence" value="ECO:0007669"/>
    <property type="project" value="UniProtKB-EC"/>
</dbReference>
<dbReference type="PIRSF" id="PIRSF000894">
    <property type="entry name" value="Acid_phosphatase"/>
    <property type="match status" value="1"/>
</dbReference>
<gene>
    <name evidence="18" type="ORF">HERILL_LOCUS5643</name>
</gene>
<dbReference type="FunCoup" id="A0A7R8UL35">
    <property type="interactions" value="132"/>
</dbReference>
<dbReference type="PANTHER" id="PTHR20963:SF8">
    <property type="entry name" value="MULTIPLE INOSITOL POLYPHOSPHATE PHOSPHATASE 1"/>
    <property type="match status" value="1"/>
</dbReference>
<evidence type="ECO:0000256" key="8">
    <source>
        <dbReference type="ARBA" id="ARBA00022801"/>
    </source>
</evidence>
<evidence type="ECO:0000256" key="7">
    <source>
        <dbReference type="ARBA" id="ARBA00022729"/>
    </source>
</evidence>
<keyword evidence="10" id="KW-0325">Glycoprotein</keyword>
<dbReference type="Gene3D" id="3.40.50.1240">
    <property type="entry name" value="Phosphoglycerate mutase-like"/>
    <property type="match status" value="1"/>
</dbReference>
<keyword evidence="8" id="KW-0378">Hydrolase</keyword>
<evidence type="ECO:0000256" key="17">
    <source>
        <dbReference type="SAM" id="SignalP"/>
    </source>
</evidence>
<evidence type="ECO:0000256" key="3">
    <source>
        <dbReference type="ARBA" id="ARBA00012976"/>
    </source>
</evidence>
<evidence type="ECO:0000256" key="16">
    <source>
        <dbReference type="PIRSR" id="PIRSR000894-2"/>
    </source>
</evidence>
<dbReference type="InterPro" id="IPR000560">
    <property type="entry name" value="His_Pase_clade-2"/>
</dbReference>
<sequence length="466" mass="54433">MLKLIGILTFILITHRMHVRANYCYSLDREKPQRRFFSDATSYAYVRGAEYGRQYAAPFCRPSKFWLLARHGTSLPDKQILESLDELRMLRNEVVANNRKTATSRPSNESLCAEDLKLIHYWNLDGNITVEHSNYLTIQGWNDMKSLAKSFKRIFPDLLGRGYDVKQFMFRYTNEQHTEASYKAFVEGLFGKDAYLNISKVSRPIYPPLWLEKYKPKHQFVEEVNNFKKSSIVVRMISDVSARLGYPYPLTINLVELMWDICRYEQSWYMDSPSAWCAAFTLSDHKILEYIQDLKSQYQTGYTSDFNSDTPCDALEDMIRRFEKSSDPRVAVSFSHSSIIQLFLVALRAFKDDVLMTSLNYNEMWDRKWRTSRLTPYGANILAVKYDCSRDKKDPTPKVKFFLNQRVLTFPWCNADLCKMQDIINQYNAFFAVDLKSDILPFDTSEINLRKAHFIVNAAITLKGAD</sequence>
<evidence type="ECO:0000256" key="13">
    <source>
        <dbReference type="ARBA" id="ARBA00043671"/>
    </source>
</evidence>
<keyword evidence="6" id="KW-1003">Cell membrane</keyword>
<dbReference type="SUPFAM" id="SSF53254">
    <property type="entry name" value="Phosphoglycerate mutase-like"/>
    <property type="match status" value="1"/>
</dbReference>
<comment type="catalytic activity">
    <reaction evidence="14">
        <text>1D-myo-inositol hexakisphosphate + H2O = 1D-myo-inositol 1,2,4,5,6-pentakisphosphate + phosphate</text>
        <dbReference type="Rhea" id="RHEA:16989"/>
        <dbReference type="ChEBI" id="CHEBI:15377"/>
        <dbReference type="ChEBI" id="CHEBI:43474"/>
        <dbReference type="ChEBI" id="CHEBI:57798"/>
        <dbReference type="ChEBI" id="CHEBI:58130"/>
        <dbReference type="EC" id="3.1.3.62"/>
    </reaction>
    <physiologicalReaction direction="left-to-right" evidence="14">
        <dbReference type="Rhea" id="RHEA:16990"/>
    </physiologicalReaction>
</comment>
<feature type="disulfide bond" evidence="16">
    <location>
        <begin position="413"/>
        <end position="418"/>
    </location>
</feature>
<evidence type="ECO:0000256" key="15">
    <source>
        <dbReference type="ARBA" id="ARBA00043832"/>
    </source>
</evidence>
<dbReference type="PANTHER" id="PTHR20963">
    <property type="entry name" value="MULTIPLE INOSITOL POLYPHOSPHATE PHOSPHATASE-RELATED"/>
    <property type="match status" value="1"/>
</dbReference>
<evidence type="ECO:0000313" key="19">
    <source>
        <dbReference type="Proteomes" id="UP000594454"/>
    </source>
</evidence>
<evidence type="ECO:0000256" key="10">
    <source>
        <dbReference type="ARBA" id="ARBA00023180"/>
    </source>
</evidence>
<dbReference type="GO" id="GO:0003993">
    <property type="term" value="F:acid phosphatase activity"/>
    <property type="evidence" value="ECO:0007669"/>
    <property type="project" value="TreeGrafter"/>
</dbReference>
<dbReference type="EC" id="3.1.3.62" evidence="4"/>
<keyword evidence="16" id="KW-1015">Disulfide bond</keyword>
<feature type="signal peptide" evidence="17">
    <location>
        <begin position="1"/>
        <end position="21"/>
    </location>
</feature>
<dbReference type="EMBL" id="LR899010">
    <property type="protein sequence ID" value="CAD7082624.1"/>
    <property type="molecule type" value="Genomic_DNA"/>
</dbReference>
<dbReference type="Proteomes" id="UP000594454">
    <property type="component" value="Chromosome 2"/>
</dbReference>
<dbReference type="InParanoid" id="A0A7R8UL35"/>
<evidence type="ECO:0000256" key="4">
    <source>
        <dbReference type="ARBA" id="ARBA00013040"/>
    </source>
</evidence>
<feature type="disulfide bond" evidence="16">
    <location>
        <begin position="262"/>
        <end position="277"/>
    </location>
</feature>
<dbReference type="GO" id="GO:0005886">
    <property type="term" value="C:plasma membrane"/>
    <property type="evidence" value="ECO:0007669"/>
    <property type="project" value="UniProtKB-SubCell"/>
</dbReference>
<evidence type="ECO:0000256" key="5">
    <source>
        <dbReference type="ARBA" id="ARBA00018097"/>
    </source>
</evidence>
<evidence type="ECO:0000256" key="2">
    <source>
        <dbReference type="ARBA" id="ARBA00008422"/>
    </source>
</evidence>
<keyword evidence="7 17" id="KW-0732">Signal</keyword>
<dbReference type="InterPro" id="IPR016274">
    <property type="entry name" value="Histidine_acid_Pase_euk"/>
</dbReference>